<dbReference type="UniPathway" id="UPA00028">
    <property type="reaction ID" value="UER00003"/>
</dbReference>
<evidence type="ECO:0000313" key="14">
    <source>
        <dbReference type="EMBL" id="QJC55299.1"/>
    </source>
</evidence>
<keyword evidence="15" id="KW-1185">Reference proteome</keyword>
<dbReference type="NCBIfam" id="TIGR00222">
    <property type="entry name" value="panB"/>
    <property type="match status" value="1"/>
</dbReference>
<comment type="subcellular location">
    <subcellularLocation>
        <location evidence="9">Cytoplasm</location>
    </subcellularLocation>
</comment>
<dbReference type="PANTHER" id="PTHR20881:SF0">
    <property type="entry name" value="3-METHYL-2-OXOBUTANOATE HYDROXYMETHYLTRANSFERASE"/>
    <property type="match status" value="1"/>
</dbReference>
<evidence type="ECO:0000256" key="6">
    <source>
        <dbReference type="ARBA" id="ARBA00022723"/>
    </source>
</evidence>
<feature type="binding site" evidence="9 12">
    <location>
        <position position="155"/>
    </location>
    <ligand>
        <name>Mg(2+)</name>
        <dbReference type="ChEBI" id="CHEBI:18420"/>
    </ligand>
</feature>
<dbReference type="EMBL" id="CP051461">
    <property type="protein sequence ID" value="QJC55299.1"/>
    <property type="molecule type" value="Genomic_DNA"/>
</dbReference>
<dbReference type="CDD" id="cd06557">
    <property type="entry name" value="KPHMT-like"/>
    <property type="match status" value="1"/>
</dbReference>
<feature type="region of interest" description="Disordered" evidence="13">
    <location>
        <begin position="1"/>
        <end position="41"/>
    </location>
</feature>
<feature type="active site" description="Proton acceptor" evidence="9 10">
    <location>
        <position position="222"/>
    </location>
</feature>
<proteinExistence type="inferred from homology"/>
<dbReference type="Pfam" id="PF02548">
    <property type="entry name" value="Pantoate_transf"/>
    <property type="match status" value="1"/>
</dbReference>
<evidence type="ECO:0000256" key="5">
    <source>
        <dbReference type="ARBA" id="ARBA00022679"/>
    </source>
</evidence>
<evidence type="ECO:0000256" key="10">
    <source>
        <dbReference type="PIRSR" id="PIRSR000388-1"/>
    </source>
</evidence>
<dbReference type="AlphaFoldDB" id="A0A6H2H611"/>
<sequence>MTSTSSIAPENTPSSQNTSVSVAPYGSQPNANAQISRKPISLPRLREMHKQAEKITMLTAYDATFAAVADAAGVECLLVGDSLGMVCQGLSSTVGVSLETMRHHTECVANGLRRANGTAWLIGDLPFGSYHESKEQALRSAVVLMQAGAHMVKLEGGGWTEETVRFLVERGIPVCAHLGLTPQTVHALGGYRVQGKTNESASLLKRQAAALQDAGASMLVLEMVPADLSAALTQELDHCPTIGIGAGNGTAGQVLVLHDMLGMNLGKMPKFVHNFMQDSGSISGAMQAYVAAVKNGSFPNNAAHAW</sequence>
<dbReference type="GO" id="GO:0000287">
    <property type="term" value="F:magnesium ion binding"/>
    <property type="evidence" value="ECO:0007669"/>
    <property type="project" value="TreeGrafter"/>
</dbReference>
<feature type="binding site" evidence="9 11">
    <location>
        <begin position="81"/>
        <end position="82"/>
    </location>
    <ligand>
        <name>3-methyl-2-oxobutanoate</name>
        <dbReference type="ChEBI" id="CHEBI:11851"/>
    </ligand>
</feature>
<dbReference type="HAMAP" id="MF_00156">
    <property type="entry name" value="PanB"/>
    <property type="match status" value="1"/>
</dbReference>
<dbReference type="Gene3D" id="3.20.20.60">
    <property type="entry name" value="Phosphoenolpyruvate-binding domains"/>
    <property type="match status" value="1"/>
</dbReference>
<feature type="binding site" evidence="9 12">
    <location>
        <position position="81"/>
    </location>
    <ligand>
        <name>Mg(2+)</name>
        <dbReference type="ChEBI" id="CHEBI:18420"/>
    </ligand>
</feature>
<comment type="similarity">
    <text evidence="2 9">Belongs to the PanB family.</text>
</comment>
<evidence type="ECO:0000256" key="12">
    <source>
        <dbReference type="PIRSR" id="PIRSR000388-3"/>
    </source>
</evidence>
<keyword evidence="9" id="KW-0963">Cytoplasm</keyword>
<dbReference type="NCBIfam" id="NF001452">
    <property type="entry name" value="PRK00311.1"/>
    <property type="match status" value="1"/>
</dbReference>
<evidence type="ECO:0000256" key="13">
    <source>
        <dbReference type="SAM" id="MobiDB-lite"/>
    </source>
</evidence>
<dbReference type="SUPFAM" id="SSF51621">
    <property type="entry name" value="Phosphoenolpyruvate/pyruvate domain"/>
    <property type="match status" value="1"/>
</dbReference>
<evidence type="ECO:0000256" key="9">
    <source>
        <dbReference type="HAMAP-Rule" id="MF_00156"/>
    </source>
</evidence>
<dbReference type="GO" id="GO:0015940">
    <property type="term" value="P:pantothenate biosynthetic process"/>
    <property type="evidence" value="ECO:0007669"/>
    <property type="project" value="UniProtKB-UniRule"/>
</dbReference>
<evidence type="ECO:0000256" key="1">
    <source>
        <dbReference type="ARBA" id="ARBA00005033"/>
    </source>
</evidence>
<evidence type="ECO:0000313" key="15">
    <source>
        <dbReference type="Proteomes" id="UP000502041"/>
    </source>
</evidence>
<keyword evidence="6 9" id="KW-0479">Metal-binding</keyword>
<dbReference type="GO" id="GO:0008168">
    <property type="term" value="F:methyltransferase activity"/>
    <property type="evidence" value="ECO:0007669"/>
    <property type="project" value="UniProtKB-KW"/>
</dbReference>
<dbReference type="InterPro" id="IPR040442">
    <property type="entry name" value="Pyrv_kinase-like_dom_sf"/>
</dbReference>
<keyword evidence="7 9" id="KW-0460">Magnesium</keyword>
<dbReference type="GO" id="GO:0003864">
    <property type="term" value="F:3-methyl-2-oxobutanoate hydroxymethyltransferase activity"/>
    <property type="evidence" value="ECO:0007669"/>
    <property type="project" value="UniProtKB-UniRule"/>
</dbReference>
<protein>
    <recommendedName>
        <fullName evidence="9">3-methyl-2-oxobutanoate hydroxymethyltransferase</fullName>
        <ecNumber evidence="9">2.1.2.11</ecNumber>
    </recommendedName>
    <alternativeName>
        <fullName evidence="9">Ketopantoate hydroxymethyltransferase</fullName>
        <shortName evidence="9">KPHMT</shortName>
    </alternativeName>
</protein>
<dbReference type="InterPro" id="IPR015813">
    <property type="entry name" value="Pyrv/PenolPyrv_kinase-like_dom"/>
</dbReference>
<dbReference type="EC" id="2.1.2.11" evidence="9"/>
<feature type="compositionally biased region" description="Polar residues" evidence="13">
    <location>
        <begin position="1"/>
        <end position="35"/>
    </location>
</feature>
<keyword evidence="14" id="KW-0489">Methyltransferase</keyword>
<comment type="function">
    <text evidence="8 9">Catalyzes the reversible reaction in which hydroxymethyl group from 5,10-methylenetetrahydrofolate is transferred onto alpha-ketoisovalerate to form ketopantoate.</text>
</comment>
<dbReference type="FunFam" id="3.20.20.60:FF:000003">
    <property type="entry name" value="3-methyl-2-oxobutanoate hydroxymethyltransferase"/>
    <property type="match status" value="1"/>
</dbReference>
<evidence type="ECO:0000256" key="4">
    <source>
        <dbReference type="ARBA" id="ARBA00022655"/>
    </source>
</evidence>
<comment type="subunit">
    <text evidence="3 9">Homodecamer; pentamer of dimers.</text>
</comment>
<dbReference type="RefSeq" id="WP_168921187.1">
    <property type="nucleotide sequence ID" value="NZ_CP051461.1"/>
</dbReference>
<keyword evidence="4 9" id="KW-0566">Pantothenate biosynthesis</keyword>
<feature type="binding site" evidence="9 11">
    <location>
        <position position="124"/>
    </location>
    <ligand>
        <name>3-methyl-2-oxobutanoate</name>
        <dbReference type="ChEBI" id="CHEBI:11851"/>
    </ligand>
</feature>
<dbReference type="GO" id="GO:0032259">
    <property type="term" value="P:methylation"/>
    <property type="evidence" value="ECO:0007669"/>
    <property type="project" value="UniProtKB-KW"/>
</dbReference>
<dbReference type="Proteomes" id="UP000502041">
    <property type="component" value="Chromosome"/>
</dbReference>
<organism evidence="14 15">
    <name type="scientific">Polaromonas vacuolata</name>
    <dbReference type="NCBI Taxonomy" id="37448"/>
    <lineage>
        <taxon>Bacteria</taxon>
        <taxon>Pseudomonadati</taxon>
        <taxon>Pseudomonadota</taxon>
        <taxon>Betaproteobacteria</taxon>
        <taxon>Burkholderiales</taxon>
        <taxon>Comamonadaceae</taxon>
        <taxon>Polaromonas</taxon>
    </lineage>
</organism>
<dbReference type="KEGG" id="pvac:HC248_00577"/>
<keyword evidence="5 9" id="KW-0808">Transferase</keyword>
<name>A0A6H2H611_9BURK</name>
<dbReference type="PANTHER" id="PTHR20881">
    <property type="entry name" value="3-METHYL-2-OXOBUTANOATE HYDROXYMETHYLTRANSFERASE"/>
    <property type="match status" value="1"/>
</dbReference>
<evidence type="ECO:0000256" key="8">
    <source>
        <dbReference type="ARBA" id="ARBA00056497"/>
    </source>
</evidence>
<dbReference type="GO" id="GO:0005737">
    <property type="term" value="C:cytoplasm"/>
    <property type="evidence" value="ECO:0007669"/>
    <property type="project" value="UniProtKB-SubCell"/>
</dbReference>
<feature type="binding site" evidence="9 11">
    <location>
        <position position="153"/>
    </location>
    <ligand>
        <name>3-methyl-2-oxobutanoate</name>
        <dbReference type="ChEBI" id="CHEBI:11851"/>
    </ligand>
</feature>
<dbReference type="PIRSF" id="PIRSF000388">
    <property type="entry name" value="Pantoate_hydroxy_MeTrfase"/>
    <property type="match status" value="1"/>
</dbReference>
<evidence type="ECO:0000256" key="11">
    <source>
        <dbReference type="PIRSR" id="PIRSR000388-2"/>
    </source>
</evidence>
<evidence type="ECO:0000256" key="3">
    <source>
        <dbReference type="ARBA" id="ARBA00011424"/>
    </source>
</evidence>
<evidence type="ECO:0000256" key="2">
    <source>
        <dbReference type="ARBA" id="ARBA00008676"/>
    </source>
</evidence>
<comment type="pathway">
    <text evidence="1 9">Cofactor biosynthesis; (R)-pantothenate biosynthesis; (R)-pantoate from 3-methyl-2-oxobutanoate: step 1/2.</text>
</comment>
<comment type="catalytic activity">
    <reaction evidence="9">
        <text>(6R)-5,10-methylene-5,6,7,8-tetrahydrofolate + 3-methyl-2-oxobutanoate + H2O = 2-dehydropantoate + (6S)-5,6,7,8-tetrahydrofolate</text>
        <dbReference type="Rhea" id="RHEA:11824"/>
        <dbReference type="ChEBI" id="CHEBI:11561"/>
        <dbReference type="ChEBI" id="CHEBI:11851"/>
        <dbReference type="ChEBI" id="CHEBI:15377"/>
        <dbReference type="ChEBI" id="CHEBI:15636"/>
        <dbReference type="ChEBI" id="CHEBI:57453"/>
        <dbReference type="EC" id="2.1.2.11"/>
    </reaction>
</comment>
<comment type="cofactor">
    <cofactor evidence="9 12">
        <name>Mg(2+)</name>
        <dbReference type="ChEBI" id="CHEBI:18420"/>
    </cofactor>
    <text evidence="9 12">Binds 1 Mg(2+) ion per subunit.</text>
</comment>
<accession>A0A6H2H611</accession>
<reference evidence="14 15" key="1">
    <citation type="submission" date="2020-04" db="EMBL/GenBank/DDBJ databases">
        <title>Complete genome of a Psychrophilic, Marine, Gas Vacuolate Bacterium Polaromonas vacuolata KCTC 22033T.</title>
        <authorList>
            <person name="Hwang K."/>
            <person name="Kim K.M."/>
        </authorList>
    </citation>
    <scope>NUCLEOTIDE SEQUENCE [LARGE SCALE GENOMIC DNA]</scope>
    <source>
        <strain evidence="14 15">KCTC 22033</strain>
    </source>
</reference>
<feature type="binding site" evidence="9 12">
    <location>
        <position position="124"/>
    </location>
    <ligand>
        <name>Mg(2+)</name>
        <dbReference type="ChEBI" id="CHEBI:18420"/>
    </ligand>
</feature>
<dbReference type="InterPro" id="IPR003700">
    <property type="entry name" value="Pantoate_hydroxy_MeTrfase"/>
</dbReference>
<evidence type="ECO:0000256" key="7">
    <source>
        <dbReference type="ARBA" id="ARBA00022842"/>
    </source>
</evidence>
<gene>
    <name evidence="9 14" type="primary">panB</name>
    <name evidence="14" type="ORF">HC248_00577</name>
</gene>